<comment type="caution">
    <text evidence="2">The sequence shown here is derived from an EMBL/GenBank/DDBJ whole genome shotgun (WGS) entry which is preliminary data.</text>
</comment>
<dbReference type="RefSeq" id="XP_060327476.1">
    <property type="nucleotide sequence ID" value="XM_060477876.1"/>
</dbReference>
<keyword evidence="1" id="KW-0732">Signal</keyword>
<evidence type="ECO:0000313" key="3">
    <source>
        <dbReference type="Proteomes" id="UP001175211"/>
    </source>
</evidence>
<keyword evidence="3" id="KW-1185">Reference proteome</keyword>
<name>A0AA39JYF8_ARMTA</name>
<organism evidence="2 3">
    <name type="scientific">Armillaria tabescens</name>
    <name type="common">Ringless honey mushroom</name>
    <name type="synonym">Agaricus tabescens</name>
    <dbReference type="NCBI Taxonomy" id="1929756"/>
    <lineage>
        <taxon>Eukaryota</taxon>
        <taxon>Fungi</taxon>
        <taxon>Dikarya</taxon>
        <taxon>Basidiomycota</taxon>
        <taxon>Agaricomycotina</taxon>
        <taxon>Agaricomycetes</taxon>
        <taxon>Agaricomycetidae</taxon>
        <taxon>Agaricales</taxon>
        <taxon>Marasmiineae</taxon>
        <taxon>Physalacriaceae</taxon>
        <taxon>Desarmillaria</taxon>
    </lineage>
</organism>
<dbReference type="EMBL" id="JAUEPS010000034">
    <property type="protein sequence ID" value="KAK0451139.1"/>
    <property type="molecule type" value="Genomic_DNA"/>
</dbReference>
<evidence type="ECO:0000256" key="1">
    <source>
        <dbReference type="SAM" id="SignalP"/>
    </source>
</evidence>
<dbReference type="Proteomes" id="UP001175211">
    <property type="component" value="Unassembled WGS sequence"/>
</dbReference>
<evidence type="ECO:0000313" key="2">
    <source>
        <dbReference type="EMBL" id="KAK0451139.1"/>
    </source>
</evidence>
<reference evidence="2" key="1">
    <citation type="submission" date="2023-06" db="EMBL/GenBank/DDBJ databases">
        <authorList>
            <consortium name="Lawrence Berkeley National Laboratory"/>
            <person name="Ahrendt S."/>
            <person name="Sahu N."/>
            <person name="Indic B."/>
            <person name="Wong-Bajracharya J."/>
            <person name="Merenyi Z."/>
            <person name="Ke H.-M."/>
            <person name="Monk M."/>
            <person name="Kocsube S."/>
            <person name="Drula E."/>
            <person name="Lipzen A."/>
            <person name="Balint B."/>
            <person name="Henrissat B."/>
            <person name="Andreopoulos B."/>
            <person name="Martin F.M."/>
            <person name="Harder C.B."/>
            <person name="Rigling D."/>
            <person name="Ford K.L."/>
            <person name="Foster G.D."/>
            <person name="Pangilinan J."/>
            <person name="Papanicolaou A."/>
            <person name="Barry K."/>
            <person name="LaButti K."/>
            <person name="Viragh M."/>
            <person name="Koriabine M."/>
            <person name="Yan M."/>
            <person name="Riley R."/>
            <person name="Champramary S."/>
            <person name="Plett K.L."/>
            <person name="Tsai I.J."/>
            <person name="Slot J."/>
            <person name="Sipos G."/>
            <person name="Plett J."/>
            <person name="Nagy L.G."/>
            <person name="Grigoriev I.V."/>
        </authorList>
    </citation>
    <scope>NUCLEOTIDE SEQUENCE</scope>
    <source>
        <strain evidence="2">CCBAS 213</strain>
    </source>
</reference>
<accession>A0AA39JYF8</accession>
<proteinExistence type="predicted"/>
<dbReference type="GeneID" id="85361424"/>
<sequence length="122" mass="12994">MSKLVWWPFIIAYVSSIVSGQPSVDAPYTVTKGETTTLGWSGESESLKIPSHRASTLIVFEQSIVVGDDPSASPLVELGSTSERALQYQWPLNPKDNDTRVAAAVHDGNGEGARSAPVPVIA</sequence>
<feature type="chain" id="PRO_5041451364" evidence="1">
    <location>
        <begin position="21"/>
        <end position="122"/>
    </location>
</feature>
<feature type="signal peptide" evidence="1">
    <location>
        <begin position="1"/>
        <end position="20"/>
    </location>
</feature>
<dbReference type="AlphaFoldDB" id="A0AA39JYF8"/>
<protein>
    <submittedName>
        <fullName evidence="2">Uncharacterized protein</fullName>
    </submittedName>
</protein>
<gene>
    <name evidence="2" type="ORF">EV420DRAFT_1646221</name>
</gene>